<dbReference type="PRINTS" id="PR00040">
    <property type="entry name" value="HTHMERR"/>
</dbReference>
<gene>
    <name evidence="3" type="ORF">D0435_00395</name>
</gene>
<dbReference type="Pfam" id="PF13411">
    <property type="entry name" value="MerR_1"/>
    <property type="match status" value="1"/>
</dbReference>
<dbReference type="InterPro" id="IPR009061">
    <property type="entry name" value="DNA-bd_dom_put_sf"/>
</dbReference>
<dbReference type="GO" id="GO:0003700">
    <property type="term" value="F:DNA-binding transcription factor activity"/>
    <property type="evidence" value="ECO:0007669"/>
    <property type="project" value="InterPro"/>
</dbReference>
<keyword evidence="4" id="KW-1185">Reference proteome</keyword>
<dbReference type="InterPro" id="IPR000551">
    <property type="entry name" value="MerR-type_HTH_dom"/>
</dbReference>
<protein>
    <submittedName>
        <fullName evidence="3">MerR family transcriptional regulator</fullName>
    </submittedName>
</protein>
<keyword evidence="1" id="KW-0238">DNA-binding</keyword>
<dbReference type="PROSITE" id="PS50937">
    <property type="entry name" value="HTH_MERR_2"/>
    <property type="match status" value="1"/>
</dbReference>
<dbReference type="CDD" id="cd00592">
    <property type="entry name" value="HTH_MerR-like"/>
    <property type="match status" value="1"/>
</dbReference>
<name>A0A845QFW6_9FIRM</name>
<dbReference type="EMBL" id="QXWK01000001">
    <property type="protein sequence ID" value="NBH60134.1"/>
    <property type="molecule type" value="Genomic_DNA"/>
</dbReference>
<sequence length="315" mass="36310">MNVILLSTYIEKVKNNGIITLGRITRKGTGIKSTTDCCTIIQRTRRQAMYLTVGEISKALGISTETIRYYVKEGIITPKRNEENNYWVYSSEDLMKLTDIMFYRSMGLTMKDIKDIMSGLALQEIAGVIETRKNELIGEIKERVDALHSLTNWEDEYRSELLLLGKFQIGSMPAEFRRPGCFEEASHMVWYLQECFDFDKEDWGSVSMSFYYDLNEEAPKLKRYLSVAGIQKLSPSNLSESAILEQEDYCLITEVHYSSQPLEMIQPMLDYAADQGIKLTGIFYGREDTNYYVGGARRGLYKIYAPIHRQRKGKK</sequence>
<dbReference type="InterPro" id="IPR047057">
    <property type="entry name" value="MerR_fam"/>
</dbReference>
<evidence type="ECO:0000313" key="3">
    <source>
        <dbReference type="EMBL" id="NBH60134.1"/>
    </source>
</evidence>
<organism evidence="3 4">
    <name type="scientific">Anaerotruncus colihominis</name>
    <dbReference type="NCBI Taxonomy" id="169435"/>
    <lineage>
        <taxon>Bacteria</taxon>
        <taxon>Bacillati</taxon>
        <taxon>Bacillota</taxon>
        <taxon>Clostridia</taxon>
        <taxon>Eubacteriales</taxon>
        <taxon>Oscillospiraceae</taxon>
        <taxon>Anaerotruncus</taxon>
    </lineage>
</organism>
<dbReference type="Proteomes" id="UP000446866">
    <property type="component" value="Unassembled WGS sequence"/>
</dbReference>
<evidence type="ECO:0000259" key="2">
    <source>
        <dbReference type="PROSITE" id="PS50937"/>
    </source>
</evidence>
<reference evidence="3 4" key="1">
    <citation type="submission" date="2018-08" db="EMBL/GenBank/DDBJ databases">
        <title>Murine metabolic-syndrome-specific gut microbial biobank.</title>
        <authorList>
            <person name="Liu C."/>
        </authorList>
    </citation>
    <scope>NUCLEOTIDE SEQUENCE [LARGE SCALE GENOMIC DNA]</scope>
    <source>
        <strain evidence="3 4">28</strain>
    </source>
</reference>
<comment type="caution">
    <text evidence="3">The sequence shown here is derived from an EMBL/GenBank/DDBJ whole genome shotgun (WGS) entry which is preliminary data.</text>
</comment>
<dbReference type="AlphaFoldDB" id="A0A845QFW6"/>
<proteinExistence type="predicted"/>
<evidence type="ECO:0000313" key="4">
    <source>
        <dbReference type="Proteomes" id="UP000446866"/>
    </source>
</evidence>
<evidence type="ECO:0000256" key="1">
    <source>
        <dbReference type="ARBA" id="ARBA00023125"/>
    </source>
</evidence>
<feature type="domain" description="HTH merR-type" evidence="2">
    <location>
        <begin position="50"/>
        <end position="119"/>
    </location>
</feature>
<dbReference type="PANTHER" id="PTHR30204:SF92">
    <property type="entry name" value="HTH-TYPE TRANSCRIPTIONAL REGULATOR ZNTR"/>
    <property type="match status" value="1"/>
</dbReference>
<accession>A0A845QFW6</accession>
<dbReference type="Gene3D" id="1.10.1660.10">
    <property type="match status" value="1"/>
</dbReference>
<dbReference type="GO" id="GO:0003677">
    <property type="term" value="F:DNA binding"/>
    <property type="evidence" value="ECO:0007669"/>
    <property type="project" value="UniProtKB-KW"/>
</dbReference>
<dbReference type="SUPFAM" id="SSF46955">
    <property type="entry name" value="Putative DNA-binding domain"/>
    <property type="match status" value="1"/>
</dbReference>
<dbReference type="PANTHER" id="PTHR30204">
    <property type="entry name" value="REDOX-CYCLING DRUG-SENSING TRANSCRIPTIONAL ACTIVATOR SOXR"/>
    <property type="match status" value="1"/>
</dbReference>
<dbReference type="SMART" id="SM00422">
    <property type="entry name" value="HTH_MERR"/>
    <property type="match status" value="1"/>
</dbReference>